<keyword evidence="3" id="KW-1185">Reference proteome</keyword>
<proteinExistence type="predicted"/>
<dbReference type="InterPro" id="IPR011576">
    <property type="entry name" value="Pyridox_Oxase_N"/>
</dbReference>
<name>A0ABS9TG89_9PSEU</name>
<protein>
    <submittedName>
        <fullName evidence="2">Pyridoxamine 5'-phosphate oxidase family protein</fullName>
    </submittedName>
</protein>
<accession>A0ABS9TG89</accession>
<reference evidence="2 3" key="1">
    <citation type="submission" date="2022-03" db="EMBL/GenBank/DDBJ databases">
        <title>Pseudonocardia alaer sp. nov., a novel actinomycete isolated from reed forest soil.</title>
        <authorList>
            <person name="Wang L."/>
        </authorList>
    </citation>
    <scope>NUCLEOTIDE SEQUENCE [LARGE SCALE GENOMIC DNA]</scope>
    <source>
        <strain evidence="2 3">Y-16303</strain>
    </source>
</reference>
<feature type="domain" description="Pyridoxamine 5'-phosphate oxidase N-terminal" evidence="1">
    <location>
        <begin position="12"/>
        <end position="104"/>
    </location>
</feature>
<dbReference type="Gene3D" id="2.30.110.10">
    <property type="entry name" value="Electron Transport, Fmn-binding Protein, Chain A"/>
    <property type="match status" value="1"/>
</dbReference>
<dbReference type="RefSeq" id="WP_241038001.1">
    <property type="nucleotide sequence ID" value="NZ_BAAAJF010000003.1"/>
</dbReference>
<dbReference type="SUPFAM" id="SSF50475">
    <property type="entry name" value="FMN-binding split barrel"/>
    <property type="match status" value="1"/>
</dbReference>
<evidence type="ECO:0000313" key="2">
    <source>
        <dbReference type="EMBL" id="MCH6167560.1"/>
    </source>
</evidence>
<sequence>MSSLSETAPAFVALAHRIVWATTATVDPQGRPWTRILHPIWEWDGERLTGWVGTGPTPTKQAHLTAHPYVSLTYWDPSQDTATAQCRATLHTDEETRTELWERFRTAPEPVGYDPAIISGWDGPLSPGFAALRLEPWRLQVQPAAVLLAGENDRIMVWREAA</sequence>
<organism evidence="2 3">
    <name type="scientific">Pseudonocardia alaniniphila</name>
    <dbReference type="NCBI Taxonomy" id="75291"/>
    <lineage>
        <taxon>Bacteria</taxon>
        <taxon>Bacillati</taxon>
        <taxon>Actinomycetota</taxon>
        <taxon>Actinomycetes</taxon>
        <taxon>Pseudonocardiales</taxon>
        <taxon>Pseudonocardiaceae</taxon>
        <taxon>Pseudonocardia</taxon>
    </lineage>
</organism>
<comment type="caution">
    <text evidence="2">The sequence shown here is derived from an EMBL/GenBank/DDBJ whole genome shotgun (WGS) entry which is preliminary data.</text>
</comment>
<dbReference type="EMBL" id="JAKXMK010000015">
    <property type="protein sequence ID" value="MCH6167560.1"/>
    <property type="molecule type" value="Genomic_DNA"/>
</dbReference>
<dbReference type="InterPro" id="IPR012349">
    <property type="entry name" value="Split_barrel_FMN-bd"/>
</dbReference>
<gene>
    <name evidence="2" type="ORF">MMF94_17890</name>
</gene>
<evidence type="ECO:0000313" key="3">
    <source>
        <dbReference type="Proteomes" id="UP001299970"/>
    </source>
</evidence>
<dbReference type="Pfam" id="PF01243">
    <property type="entry name" value="PNPOx_N"/>
    <property type="match status" value="1"/>
</dbReference>
<dbReference type="Proteomes" id="UP001299970">
    <property type="component" value="Unassembled WGS sequence"/>
</dbReference>
<evidence type="ECO:0000259" key="1">
    <source>
        <dbReference type="Pfam" id="PF01243"/>
    </source>
</evidence>